<protein>
    <submittedName>
        <fullName evidence="2">Uncharacterized protein</fullName>
    </submittedName>
</protein>
<feature type="transmembrane region" description="Helical" evidence="1">
    <location>
        <begin position="128"/>
        <end position="147"/>
    </location>
</feature>
<feature type="transmembrane region" description="Helical" evidence="1">
    <location>
        <begin position="67"/>
        <end position="86"/>
    </location>
</feature>
<comment type="caution">
    <text evidence="2">The sequence shown here is derived from an EMBL/GenBank/DDBJ whole genome shotgun (WGS) entry which is preliminary data.</text>
</comment>
<dbReference type="RefSeq" id="WP_343851327.1">
    <property type="nucleotide sequence ID" value="NZ_BAAAFI010000009.1"/>
</dbReference>
<proteinExistence type="predicted"/>
<dbReference type="Proteomes" id="UP001500469">
    <property type="component" value="Unassembled WGS sequence"/>
</dbReference>
<evidence type="ECO:0000256" key="1">
    <source>
        <dbReference type="SAM" id="Phobius"/>
    </source>
</evidence>
<evidence type="ECO:0000313" key="2">
    <source>
        <dbReference type="EMBL" id="GAA0879182.1"/>
    </source>
</evidence>
<organism evidence="2 3">
    <name type="scientific">Algoriphagus jejuensis</name>
    <dbReference type="NCBI Taxonomy" id="419934"/>
    <lineage>
        <taxon>Bacteria</taxon>
        <taxon>Pseudomonadati</taxon>
        <taxon>Bacteroidota</taxon>
        <taxon>Cytophagia</taxon>
        <taxon>Cytophagales</taxon>
        <taxon>Cyclobacteriaceae</taxon>
        <taxon>Algoriphagus</taxon>
    </lineage>
</organism>
<sequence>MELVVQLMLILALFGSFFQMSQWGLIPTLVMALSLGVLCYLVYPWILEQSKQELSQWLNDPQLMKKLATIQMVEVLFFVLVDLAFTRSLFGQKIQKEIRYAGYYPGLIPIAALLFVQMNSFYHLSHLLSFEVIGMLFSGCLMLVFLVFPRILRGLLPEAYLRLEMRYVLSFGQLLCCVALTVFCQKLPYTLSPSSFEVKPFLTLCVLAVGMF</sequence>
<name>A0ABN1N0C7_9BACT</name>
<feature type="transmembrane region" description="Helical" evidence="1">
    <location>
        <begin position="98"/>
        <end position="116"/>
    </location>
</feature>
<reference evidence="2 3" key="1">
    <citation type="journal article" date="2019" name="Int. J. Syst. Evol. Microbiol.">
        <title>The Global Catalogue of Microorganisms (GCM) 10K type strain sequencing project: providing services to taxonomists for standard genome sequencing and annotation.</title>
        <authorList>
            <consortium name="The Broad Institute Genomics Platform"/>
            <consortium name="The Broad Institute Genome Sequencing Center for Infectious Disease"/>
            <person name="Wu L."/>
            <person name="Ma J."/>
        </authorList>
    </citation>
    <scope>NUCLEOTIDE SEQUENCE [LARGE SCALE GENOMIC DNA]</scope>
    <source>
        <strain evidence="2 3">JCM 16112</strain>
    </source>
</reference>
<evidence type="ECO:0000313" key="3">
    <source>
        <dbReference type="Proteomes" id="UP001500469"/>
    </source>
</evidence>
<feature type="transmembrane region" description="Helical" evidence="1">
    <location>
        <begin position="28"/>
        <end position="46"/>
    </location>
</feature>
<gene>
    <name evidence="2" type="ORF">GCM10009119_21500</name>
</gene>
<keyword evidence="3" id="KW-1185">Reference proteome</keyword>
<keyword evidence="1" id="KW-0812">Transmembrane</keyword>
<dbReference type="EMBL" id="BAAAFI010000009">
    <property type="protein sequence ID" value="GAA0879182.1"/>
    <property type="molecule type" value="Genomic_DNA"/>
</dbReference>
<feature type="transmembrane region" description="Helical" evidence="1">
    <location>
        <begin position="167"/>
        <end position="184"/>
    </location>
</feature>
<accession>A0ABN1N0C7</accession>
<keyword evidence="1" id="KW-1133">Transmembrane helix</keyword>
<keyword evidence="1" id="KW-0472">Membrane</keyword>